<keyword evidence="4" id="KW-1185">Reference proteome</keyword>
<dbReference type="EMBL" id="MJBR01000001">
    <property type="protein sequence ID" value="OEY73986.1"/>
    <property type="molecule type" value="Genomic_DNA"/>
</dbReference>
<evidence type="ECO:0000313" key="2">
    <source>
        <dbReference type="EMBL" id="OEY73986.1"/>
    </source>
</evidence>
<dbReference type="EMBL" id="LKTR01000001">
    <property type="protein sequence ID" value="PKD22186.1"/>
    <property type="molecule type" value="Genomic_DNA"/>
</dbReference>
<evidence type="ECO:0000256" key="1">
    <source>
        <dbReference type="SAM" id="SignalP"/>
    </source>
</evidence>
<gene>
    <name evidence="3" type="ORF">APR40_00745</name>
    <name evidence="2" type="ORF">BHS39_00745</name>
</gene>
<sequence>MKIFKIYLAYVALLAMIMTSCSKEDNPDSPDGPAGEEMVALSFNSILKDFNEGRAPIYKQSEANPVNQGENAIPACSDDAPTAIRVAILDENDEWVSGDQFFEIPVIPNGDGGWMTEETDDIELPEGEYSLEYFAVLSGENIVYIAPREDDDYGPAEYQNFVDDALPIDIDLREGVKKYVDVEVLCYDEHFVYSYGYLFFDFEEVDIVYLCLFGNYCDEDGRHYPAEFRFDVWALNDDEADPKGDLLYSDENETGTYDNGDFYADPLCIALPDYGEGEEDVYYGELSLYNPETETWSLIRMGAFSQHDVESLELTGEDIPAGYDSASNYYHFREGACSNQDDSDPCLFSEPTNEGEHYSNDFDGDDEKDFISITGIDGNYDNVTTNSPSNTPGNGTMQDEGTYGFFASPSDVHSNWIGTLPDTGNMLIINGEDDIANTAPYFVISESEVCPGADYFVTFNLVNVLDEDNGGAANNVDLQVRVNGSVLPGVTITAPYDNGNQQWLKVGLRLKANGNGEFEVRFENAETAANGNDFAIDNVVISNDPGIIDGTEDITVVQ</sequence>
<keyword evidence="1" id="KW-0732">Signal</keyword>
<evidence type="ECO:0000313" key="3">
    <source>
        <dbReference type="EMBL" id="PKD22186.1"/>
    </source>
</evidence>
<dbReference type="AlphaFoldDB" id="A0A2N0U5J5"/>
<dbReference type="RefSeq" id="WP_070052559.1">
    <property type="nucleotide sequence ID" value="NZ_FVZF01000001.1"/>
</dbReference>
<evidence type="ECO:0000313" key="5">
    <source>
        <dbReference type="Proteomes" id="UP000232533"/>
    </source>
</evidence>
<proteinExistence type="predicted"/>
<dbReference type="OrthoDB" id="972683at2"/>
<reference evidence="3 5" key="1">
    <citation type="submission" date="2015-10" db="EMBL/GenBank/DDBJ databases">
        <title>Draft genome sequence of Salegentibacter salinarum KCTC 12975.</title>
        <authorList>
            <person name="Lin W."/>
            <person name="Zheng Q."/>
        </authorList>
    </citation>
    <scope>NUCLEOTIDE SEQUENCE [LARGE SCALE GENOMIC DNA]</scope>
    <source>
        <strain evidence="3 5">KCTC 12974</strain>
    </source>
</reference>
<evidence type="ECO:0008006" key="6">
    <source>
        <dbReference type="Google" id="ProtNLM"/>
    </source>
</evidence>
<comment type="caution">
    <text evidence="3">The sequence shown here is derived from an EMBL/GenBank/DDBJ whole genome shotgun (WGS) entry which is preliminary data.</text>
</comment>
<feature type="signal peptide" evidence="1">
    <location>
        <begin position="1"/>
        <end position="23"/>
    </location>
</feature>
<dbReference type="Proteomes" id="UP000176009">
    <property type="component" value="Unassembled WGS sequence"/>
</dbReference>
<protein>
    <recommendedName>
        <fullName evidence="6">CBM-cenC domain-containing protein</fullName>
    </recommendedName>
</protein>
<organism evidence="3 5">
    <name type="scientific">Salegentibacter salarius</name>
    <dbReference type="NCBI Taxonomy" id="435906"/>
    <lineage>
        <taxon>Bacteria</taxon>
        <taxon>Pseudomonadati</taxon>
        <taxon>Bacteroidota</taxon>
        <taxon>Flavobacteriia</taxon>
        <taxon>Flavobacteriales</taxon>
        <taxon>Flavobacteriaceae</taxon>
        <taxon>Salegentibacter</taxon>
    </lineage>
</organism>
<accession>A0A2N0U5J5</accession>
<name>A0A2N0U5J5_9FLAO</name>
<reference evidence="2 4" key="2">
    <citation type="submission" date="2016-09" db="EMBL/GenBank/DDBJ databases">
        <title>Genome Sequence of Salegentibacter salarius,Isolated from a Marine Solar Saltern of the Yellow Sea in South Korea.</title>
        <authorList>
            <person name="Zheng Q."/>
            <person name="Liu Y."/>
        </authorList>
    </citation>
    <scope>NUCLEOTIDE SEQUENCE [LARGE SCALE GENOMIC DNA]</scope>
    <source>
        <strain evidence="2 4">KCTC 12974</strain>
    </source>
</reference>
<evidence type="ECO:0000313" key="4">
    <source>
        <dbReference type="Proteomes" id="UP000176009"/>
    </source>
</evidence>
<dbReference type="Proteomes" id="UP000232533">
    <property type="component" value="Unassembled WGS sequence"/>
</dbReference>
<dbReference type="PROSITE" id="PS51257">
    <property type="entry name" value="PROKAR_LIPOPROTEIN"/>
    <property type="match status" value="1"/>
</dbReference>
<feature type="chain" id="PRO_5014605641" description="CBM-cenC domain-containing protein" evidence="1">
    <location>
        <begin position="24"/>
        <end position="558"/>
    </location>
</feature>